<protein>
    <submittedName>
        <fullName evidence="1">Uncharacterized protein</fullName>
    </submittedName>
</protein>
<dbReference type="EMBL" id="CP007033">
    <property type="protein sequence ID" value="AHF11372.1"/>
    <property type="molecule type" value="Genomic_DNA"/>
</dbReference>
<gene>
    <name evidence="1" type="ORF">DEHRE_08970</name>
</gene>
<sequence length="70" mass="7963">MVSLPSSSKIRNYIIHRALPFVVFEVNESNMTSAFWDSLHSVAVKQKSKNDRQLTITKLKAFILALQNAE</sequence>
<organism evidence="1 2">
    <name type="scientific">Dehalobacter restrictus (strain DSM 9455 / PER-K23)</name>
    <dbReference type="NCBI Taxonomy" id="871738"/>
    <lineage>
        <taxon>Bacteria</taxon>
        <taxon>Bacillati</taxon>
        <taxon>Bacillota</taxon>
        <taxon>Clostridia</taxon>
        <taxon>Eubacteriales</taxon>
        <taxon>Desulfitobacteriaceae</taxon>
        <taxon>Dehalobacter</taxon>
    </lineage>
</organism>
<dbReference type="Proteomes" id="UP000018934">
    <property type="component" value="Chromosome"/>
</dbReference>
<evidence type="ECO:0000313" key="1">
    <source>
        <dbReference type="EMBL" id="AHF11372.1"/>
    </source>
</evidence>
<name>A0ABN4C189_DEHRP</name>
<proteinExistence type="predicted"/>
<evidence type="ECO:0000313" key="2">
    <source>
        <dbReference type="Proteomes" id="UP000018934"/>
    </source>
</evidence>
<accession>A0ABN4C189</accession>
<keyword evidence="2" id="KW-1185">Reference proteome</keyword>
<reference evidence="1 2" key="1">
    <citation type="journal article" date="2013" name="Stand. Genomic Sci.">
        <title>Complete genome sequence of Dehalobacter restrictus PER-K23(T.).</title>
        <authorList>
            <person name="Kruse T."/>
            <person name="Maillard J."/>
            <person name="Goodwin L."/>
            <person name="Woyke T."/>
            <person name="Teshima H."/>
            <person name="Bruce D."/>
            <person name="Detter C."/>
            <person name="Tapia R."/>
            <person name="Han C."/>
            <person name="Huntemann M."/>
            <person name="Wei C.L."/>
            <person name="Han J."/>
            <person name="Chen A."/>
            <person name="Kyrpides N."/>
            <person name="Szeto E."/>
            <person name="Markowitz V."/>
            <person name="Ivanova N."/>
            <person name="Pagani I."/>
            <person name="Pati A."/>
            <person name="Pitluck S."/>
            <person name="Nolan M."/>
            <person name="Holliger C."/>
            <person name="Smidt H."/>
        </authorList>
    </citation>
    <scope>NUCLEOTIDE SEQUENCE [LARGE SCALE GENOMIC DNA]</scope>
    <source>
        <strain evidence="2">DSM 9455</strain>
    </source>
</reference>